<evidence type="ECO:0000313" key="7">
    <source>
        <dbReference type="Proteomes" id="UP001257627"/>
    </source>
</evidence>
<evidence type="ECO:0000256" key="2">
    <source>
        <dbReference type="ARBA" id="ARBA00023125"/>
    </source>
</evidence>
<dbReference type="Proteomes" id="UP001257627">
    <property type="component" value="Unassembled WGS sequence"/>
</dbReference>
<dbReference type="InterPro" id="IPR036390">
    <property type="entry name" value="WH_DNA-bd_sf"/>
</dbReference>
<sequence length="128" mass="14157">MTADSVATSEDDVQPVRQWVRLSCTDPGTHLPALAEIAGELRLSAPVVRSALKQLAADGMMTLHEGYRLYSVGTTTPTERTYPADADRDPPELRARRAVHDPLRSSRPSPSAPRKPRPRCARWWPKGC</sequence>
<feature type="compositionally biased region" description="Basic and acidic residues" evidence="4">
    <location>
        <begin position="85"/>
        <end position="104"/>
    </location>
</feature>
<gene>
    <name evidence="6" type="ORF">PU648_53160</name>
</gene>
<dbReference type="InterPro" id="IPR036388">
    <property type="entry name" value="WH-like_DNA-bd_sf"/>
</dbReference>
<keyword evidence="3" id="KW-0804">Transcription</keyword>
<keyword evidence="7" id="KW-1185">Reference proteome</keyword>
<dbReference type="InterPro" id="IPR000524">
    <property type="entry name" value="Tscrpt_reg_HTH_GntR"/>
</dbReference>
<protein>
    <submittedName>
        <fullName evidence="6">GntR family transcriptional regulator</fullName>
    </submittedName>
</protein>
<dbReference type="PROSITE" id="PS50949">
    <property type="entry name" value="HTH_GNTR"/>
    <property type="match status" value="1"/>
</dbReference>
<keyword evidence="1" id="KW-0805">Transcription regulation</keyword>
<feature type="domain" description="HTH gntR-type" evidence="5">
    <location>
        <begin position="6"/>
        <end position="75"/>
    </location>
</feature>
<evidence type="ECO:0000259" key="5">
    <source>
        <dbReference type="PROSITE" id="PS50949"/>
    </source>
</evidence>
<evidence type="ECO:0000256" key="3">
    <source>
        <dbReference type="ARBA" id="ARBA00023163"/>
    </source>
</evidence>
<proteinExistence type="predicted"/>
<evidence type="ECO:0000256" key="4">
    <source>
        <dbReference type="SAM" id="MobiDB-lite"/>
    </source>
</evidence>
<keyword evidence="2" id="KW-0238">DNA-binding</keyword>
<feature type="region of interest" description="Disordered" evidence="4">
    <location>
        <begin position="74"/>
        <end position="128"/>
    </location>
</feature>
<dbReference type="SUPFAM" id="SSF46785">
    <property type="entry name" value="Winged helix' DNA-binding domain"/>
    <property type="match status" value="1"/>
</dbReference>
<evidence type="ECO:0000256" key="1">
    <source>
        <dbReference type="ARBA" id="ARBA00023015"/>
    </source>
</evidence>
<dbReference type="Gene3D" id="1.10.10.10">
    <property type="entry name" value="Winged helix-like DNA-binding domain superfamily/Winged helix DNA-binding domain"/>
    <property type="match status" value="1"/>
</dbReference>
<dbReference type="RefSeq" id="WP_316738153.1">
    <property type="nucleotide sequence ID" value="NZ_JARAKF010000002.1"/>
</dbReference>
<dbReference type="EMBL" id="JARAKF010000002">
    <property type="protein sequence ID" value="MDU9000891.1"/>
    <property type="molecule type" value="Genomic_DNA"/>
</dbReference>
<comment type="caution">
    <text evidence="6">The sequence shown here is derived from an EMBL/GenBank/DDBJ whole genome shotgun (WGS) entry which is preliminary data.</text>
</comment>
<dbReference type="Pfam" id="PF00392">
    <property type="entry name" value="GntR"/>
    <property type="match status" value="1"/>
</dbReference>
<evidence type="ECO:0000313" key="6">
    <source>
        <dbReference type="EMBL" id="MDU9000891.1"/>
    </source>
</evidence>
<reference evidence="6 7" key="1">
    <citation type="submission" date="2023-02" db="EMBL/GenBank/DDBJ databases">
        <authorList>
            <person name="Maleckis M."/>
        </authorList>
    </citation>
    <scope>NUCLEOTIDE SEQUENCE [LARGE SCALE GENOMIC DNA]</scope>
    <source>
        <strain evidence="6 7">P8-A2</strain>
    </source>
</reference>
<name>A0ABU3V3Y1_9ACTN</name>
<organism evidence="6 7">
    <name type="scientific">Streptomyces mirabilis</name>
    <dbReference type="NCBI Taxonomy" id="68239"/>
    <lineage>
        <taxon>Bacteria</taxon>
        <taxon>Bacillati</taxon>
        <taxon>Actinomycetota</taxon>
        <taxon>Actinomycetes</taxon>
        <taxon>Kitasatosporales</taxon>
        <taxon>Streptomycetaceae</taxon>
        <taxon>Streptomyces</taxon>
    </lineage>
</organism>
<accession>A0ABU3V3Y1</accession>